<gene>
    <name evidence="1" type="ORF">UVI_02034630</name>
</gene>
<protein>
    <submittedName>
        <fullName evidence="1">Uncharacterized protein</fullName>
    </submittedName>
</protein>
<reference evidence="2" key="1">
    <citation type="journal article" date="2016" name="Genome Announc.">
        <title>Genome sequence of Ustilaginoidea virens IPU010, a rice pathogenic fungus causing false smut.</title>
        <authorList>
            <person name="Kumagai T."/>
            <person name="Ishii T."/>
            <person name="Terai G."/>
            <person name="Umemura M."/>
            <person name="Machida M."/>
            <person name="Asai K."/>
        </authorList>
    </citation>
    <scope>NUCLEOTIDE SEQUENCE [LARGE SCALE GENOMIC DNA]</scope>
    <source>
        <strain evidence="2">IPU010</strain>
    </source>
</reference>
<evidence type="ECO:0000313" key="2">
    <source>
        <dbReference type="Proteomes" id="UP000054053"/>
    </source>
</evidence>
<dbReference type="Proteomes" id="UP000054053">
    <property type="component" value="Unassembled WGS sequence"/>
</dbReference>
<organism evidence="1 2">
    <name type="scientific">Ustilaginoidea virens</name>
    <name type="common">Rice false smut fungus</name>
    <name type="synonym">Villosiclava virens</name>
    <dbReference type="NCBI Taxonomy" id="1159556"/>
    <lineage>
        <taxon>Eukaryota</taxon>
        <taxon>Fungi</taxon>
        <taxon>Dikarya</taxon>
        <taxon>Ascomycota</taxon>
        <taxon>Pezizomycotina</taxon>
        <taxon>Sordariomycetes</taxon>
        <taxon>Hypocreomycetidae</taxon>
        <taxon>Hypocreales</taxon>
        <taxon>Clavicipitaceae</taxon>
        <taxon>Ustilaginoidea</taxon>
    </lineage>
</organism>
<sequence length="76" mass="7924">MAGIESVSKAAALIRLTGHAALRGQYKTDIEARIGGDRRVRVFSYGCGKPRLTESASGPRPNAGCLMGAGAYPMVS</sequence>
<dbReference type="EMBL" id="BBTG02000018">
    <property type="protein sequence ID" value="GAO19133.1"/>
    <property type="molecule type" value="Genomic_DNA"/>
</dbReference>
<comment type="caution">
    <text evidence="1">The sequence shown here is derived from an EMBL/GenBank/DDBJ whole genome shotgun (WGS) entry which is preliminary data.</text>
</comment>
<accession>A0A1B5L6B8</accession>
<evidence type="ECO:0000313" key="1">
    <source>
        <dbReference type="EMBL" id="GAO19133.1"/>
    </source>
</evidence>
<dbReference type="AlphaFoldDB" id="A0A1B5L6B8"/>
<proteinExistence type="predicted"/>
<name>A0A1B5L6B8_USTVR</name>